<name>G4N8C2_PYRO7</name>
<proteinExistence type="predicted"/>
<dbReference type="EMBL" id="CM001234">
    <property type="protein sequence ID" value="EHA50169.1"/>
    <property type="molecule type" value="Genomic_DNA"/>
</dbReference>
<dbReference type="AlphaFoldDB" id="G4N8C2"/>
<reference evidence="1 2" key="1">
    <citation type="journal article" date="2005" name="Nature">
        <title>The genome sequence of the rice blast fungus Magnaporthe grisea.</title>
        <authorList>
            <person name="Dean R.A."/>
            <person name="Talbot N.J."/>
            <person name="Ebbole D.J."/>
            <person name="Farman M.L."/>
            <person name="Mitchell T.K."/>
            <person name="Orbach M.J."/>
            <person name="Thon M."/>
            <person name="Kulkarni R."/>
            <person name="Xu J.R."/>
            <person name="Pan H."/>
            <person name="Read N.D."/>
            <person name="Lee Y.H."/>
            <person name="Carbone I."/>
            <person name="Brown D."/>
            <person name="Oh Y.Y."/>
            <person name="Donofrio N."/>
            <person name="Jeong J.S."/>
            <person name="Soanes D.M."/>
            <person name="Djonovic S."/>
            <person name="Kolomiets E."/>
            <person name="Rehmeyer C."/>
            <person name="Li W."/>
            <person name="Harding M."/>
            <person name="Kim S."/>
            <person name="Lebrun M.H."/>
            <person name="Bohnert H."/>
            <person name="Coughlan S."/>
            <person name="Butler J."/>
            <person name="Calvo S."/>
            <person name="Ma L.J."/>
            <person name="Nicol R."/>
            <person name="Purcell S."/>
            <person name="Nusbaum C."/>
            <person name="Galagan J.E."/>
            <person name="Birren B.W."/>
        </authorList>
    </citation>
    <scope>NUCLEOTIDE SEQUENCE [LARGE SCALE GENOMIC DNA]</scope>
    <source>
        <strain evidence="2">70-15 / ATCC MYA-4617 / FGSC 8958</strain>
    </source>
</reference>
<protein>
    <submittedName>
        <fullName evidence="1">Uncharacterized protein</fullName>
    </submittedName>
</protein>
<accession>G4N8C2</accession>
<dbReference type="HOGENOM" id="CLU_3032852_0_0_1"/>
<organism evidence="1 2">
    <name type="scientific">Pyricularia oryzae (strain 70-15 / ATCC MYA-4617 / FGSC 8958)</name>
    <name type="common">Rice blast fungus</name>
    <name type="synonym">Magnaporthe oryzae</name>
    <dbReference type="NCBI Taxonomy" id="242507"/>
    <lineage>
        <taxon>Eukaryota</taxon>
        <taxon>Fungi</taxon>
        <taxon>Dikarya</taxon>
        <taxon>Ascomycota</taxon>
        <taxon>Pezizomycotina</taxon>
        <taxon>Sordariomycetes</taxon>
        <taxon>Sordariomycetidae</taxon>
        <taxon>Magnaporthales</taxon>
        <taxon>Pyriculariaceae</taxon>
        <taxon>Pyricularia</taxon>
    </lineage>
</organism>
<dbReference type="RefSeq" id="XP_003716488.1">
    <property type="nucleotide sequence ID" value="XM_003716440.1"/>
</dbReference>
<gene>
    <name evidence="1" type="ORF">MGG_17093</name>
</gene>
<evidence type="ECO:0000313" key="2">
    <source>
        <dbReference type="Proteomes" id="UP000009058"/>
    </source>
</evidence>
<keyword evidence="2" id="KW-1185">Reference proteome</keyword>
<dbReference type="Proteomes" id="UP000009058">
    <property type="component" value="Chromosome 4"/>
</dbReference>
<evidence type="ECO:0000313" key="1">
    <source>
        <dbReference type="EMBL" id="EHA50169.1"/>
    </source>
</evidence>
<dbReference type="VEuPathDB" id="FungiDB:MGG_17093"/>
<reference key="2">
    <citation type="submission" date="2011-05" db="EMBL/GenBank/DDBJ databases">
        <title>The Genome Sequence of Magnaporthe oryzae 70-15.</title>
        <authorList>
            <consortium name="The Broad Institute Genome Sequencing Platform"/>
            <person name="Ma L.-J."/>
            <person name="Dead R."/>
            <person name="Young S.K."/>
            <person name="Zeng Q."/>
            <person name="Gargeya S."/>
            <person name="Fitzgerald M."/>
            <person name="Haas B."/>
            <person name="Abouelleil A."/>
            <person name="Alvarado L."/>
            <person name="Arachchi H.M."/>
            <person name="Berlin A."/>
            <person name="Brown A."/>
            <person name="Chapman S.B."/>
            <person name="Chen Z."/>
            <person name="Dunbar C."/>
            <person name="Freedman E."/>
            <person name="Gearin G."/>
            <person name="Gellesch M."/>
            <person name="Goldberg J."/>
            <person name="Griggs A."/>
            <person name="Gujja S."/>
            <person name="Heiman D."/>
            <person name="Howarth C."/>
            <person name="Larson L."/>
            <person name="Lui A."/>
            <person name="MacDonald P.J.P."/>
            <person name="Mehta T."/>
            <person name="Montmayeur A."/>
            <person name="Murphy C."/>
            <person name="Neiman D."/>
            <person name="Pearson M."/>
            <person name="Priest M."/>
            <person name="Roberts A."/>
            <person name="Saif S."/>
            <person name="Shea T."/>
            <person name="Shenoy N."/>
            <person name="Sisk P."/>
            <person name="Stolte C."/>
            <person name="Sykes S."/>
            <person name="Yandava C."/>
            <person name="Wortman J."/>
            <person name="Nusbaum C."/>
            <person name="Birren B."/>
        </authorList>
    </citation>
    <scope>NUCLEOTIDE SEQUENCE</scope>
    <source>
        <strain>70-15</strain>
    </source>
</reference>
<dbReference type="GeneID" id="12984480"/>
<sequence length="55" mass="6055">MYGLGSEETVKPTGPGAVSSGLYLACKDGKWDRNKKYASRRRKSLNTRILRAPAV</sequence>
<dbReference type="KEGG" id="mgr:MGG_17093"/>
<dbReference type="InParanoid" id="G4N8C2"/>